<gene>
    <name evidence="1" type="ORF">GCM10010991_14220</name>
</gene>
<accession>A0A917YKE0</accession>
<dbReference type="InterPro" id="IPR013328">
    <property type="entry name" value="6PGD_dom2"/>
</dbReference>
<sequence>MREAMAGRDGETLRQIYTEEVLPGFASKGMEPAVEAYLATPLDRFGNLFLDHRIAVIAQNHARKCDRRFAALRNWIGADAHPMPRLWAVLMCAGGEQA</sequence>
<protein>
    <submittedName>
        <fullName evidence="1">Uncharacterized protein</fullName>
    </submittedName>
</protein>
<evidence type="ECO:0000313" key="2">
    <source>
        <dbReference type="Proteomes" id="UP000598196"/>
    </source>
</evidence>
<proteinExistence type="predicted"/>
<dbReference type="AlphaFoldDB" id="A0A917YKE0"/>
<organism evidence="1 2">
    <name type="scientific">Gemmobacter aquaticus</name>
    <dbReference type="NCBI Taxonomy" id="490185"/>
    <lineage>
        <taxon>Bacteria</taxon>
        <taxon>Pseudomonadati</taxon>
        <taxon>Pseudomonadota</taxon>
        <taxon>Alphaproteobacteria</taxon>
        <taxon>Rhodobacterales</taxon>
        <taxon>Paracoccaceae</taxon>
        <taxon>Gemmobacter</taxon>
    </lineage>
</organism>
<dbReference type="SUPFAM" id="SSF48179">
    <property type="entry name" value="6-phosphogluconate dehydrogenase C-terminal domain-like"/>
    <property type="match status" value="1"/>
</dbReference>
<comment type="caution">
    <text evidence="1">The sequence shown here is derived from an EMBL/GenBank/DDBJ whole genome shotgun (WGS) entry which is preliminary data.</text>
</comment>
<dbReference type="RefSeq" id="WP_146284874.1">
    <property type="nucleotide sequence ID" value="NZ_BMLP01000001.1"/>
</dbReference>
<evidence type="ECO:0000313" key="1">
    <source>
        <dbReference type="EMBL" id="GGO29885.1"/>
    </source>
</evidence>
<dbReference type="OrthoDB" id="271711at2"/>
<dbReference type="InterPro" id="IPR008927">
    <property type="entry name" value="6-PGluconate_DH-like_C_sf"/>
</dbReference>
<dbReference type="EMBL" id="BMLP01000001">
    <property type="protein sequence ID" value="GGO29885.1"/>
    <property type="molecule type" value="Genomic_DNA"/>
</dbReference>
<dbReference type="Proteomes" id="UP000598196">
    <property type="component" value="Unassembled WGS sequence"/>
</dbReference>
<reference evidence="1 2" key="1">
    <citation type="journal article" date="2014" name="Int. J. Syst. Evol. Microbiol.">
        <title>Complete genome sequence of Corynebacterium casei LMG S-19264T (=DSM 44701T), isolated from a smear-ripened cheese.</title>
        <authorList>
            <consortium name="US DOE Joint Genome Institute (JGI-PGF)"/>
            <person name="Walter F."/>
            <person name="Albersmeier A."/>
            <person name="Kalinowski J."/>
            <person name="Ruckert C."/>
        </authorList>
    </citation>
    <scope>NUCLEOTIDE SEQUENCE [LARGE SCALE GENOMIC DNA]</scope>
    <source>
        <strain evidence="1 2">CGMCC 1.7029</strain>
    </source>
</reference>
<name>A0A917YKE0_9RHOB</name>
<dbReference type="Gene3D" id="1.10.1040.10">
    <property type="entry name" value="N-(1-d-carboxylethyl)-l-norvaline Dehydrogenase, domain 2"/>
    <property type="match status" value="1"/>
</dbReference>
<keyword evidence="2" id="KW-1185">Reference proteome</keyword>